<gene>
    <name evidence="2" type="ORF">SPISAL_07065</name>
</gene>
<dbReference type="Gene3D" id="1.25.40.10">
    <property type="entry name" value="Tetratricopeptide repeat domain"/>
    <property type="match status" value="2"/>
</dbReference>
<dbReference type="EMBL" id="CP005963">
    <property type="protein sequence ID" value="AGM41507.1"/>
    <property type="molecule type" value="Genomic_DNA"/>
</dbReference>
<keyword evidence="1" id="KW-0802">TPR repeat</keyword>
<evidence type="ECO:0000256" key="1">
    <source>
        <dbReference type="PROSITE-ProRule" id="PRU00339"/>
    </source>
</evidence>
<reference evidence="2 3" key="1">
    <citation type="journal article" date="2013" name="Genome Announc.">
        <title>Draft Genome of Spiribacter salinus M19-40, an Abundant Gammaproteobacterium in Aquatic Hypersaline Environments.</title>
        <authorList>
            <person name="Leon M.J."/>
            <person name="Ghai R."/>
            <person name="Fernandez A.B."/>
            <person name="Sanchez-Porro C."/>
            <person name="Rodriguez-Valera F."/>
            <person name="Ventosa A."/>
        </authorList>
    </citation>
    <scope>NUCLEOTIDE SEQUENCE [LARGE SCALE GENOMIC DNA]</scope>
    <source>
        <strain evidence="2">M19-40</strain>
    </source>
</reference>
<accession>R4VM15</accession>
<organism evidence="2 3">
    <name type="scientific">Spiribacter salinus M19-40</name>
    <dbReference type="NCBI Taxonomy" id="1260251"/>
    <lineage>
        <taxon>Bacteria</taxon>
        <taxon>Pseudomonadati</taxon>
        <taxon>Pseudomonadota</taxon>
        <taxon>Gammaproteobacteria</taxon>
        <taxon>Chromatiales</taxon>
        <taxon>Ectothiorhodospiraceae</taxon>
        <taxon>Spiribacter</taxon>
    </lineage>
</organism>
<dbReference type="HOGENOM" id="CLU_007251_4_0_6"/>
<feature type="repeat" description="TPR" evidence="1">
    <location>
        <begin position="420"/>
        <end position="453"/>
    </location>
</feature>
<dbReference type="Pfam" id="PF14559">
    <property type="entry name" value="TPR_19"/>
    <property type="match status" value="3"/>
</dbReference>
<evidence type="ECO:0000313" key="2">
    <source>
        <dbReference type="EMBL" id="AGM41507.1"/>
    </source>
</evidence>
<dbReference type="InterPro" id="IPR019734">
    <property type="entry name" value="TPR_rpt"/>
</dbReference>
<name>R4VM15_9GAMM</name>
<dbReference type="PROSITE" id="PS50005">
    <property type="entry name" value="TPR"/>
    <property type="match status" value="1"/>
</dbReference>
<evidence type="ECO:0000313" key="3">
    <source>
        <dbReference type="Proteomes" id="UP000017881"/>
    </source>
</evidence>
<protein>
    <submittedName>
        <fullName evidence="2">Uncharacterized protein</fullName>
    </submittedName>
</protein>
<sequence>MAVGLLMGLSACAPLDGDRLRLFDRADTAIATETPPAVSTPETVTTQVLAAELALSRNQPAAASQRYAEAARLSSDPALARRAAELAMRVDEPDRALAMAERWQALDPDSVEAHQILGIMQLEQGAIDQARATLVDGVPEDPKAREAAIGRLGSLLQRQFPDRAAVSVMQSLTAAYPVSPAAQLALARLAMQVDELGLAQDAVDQAIALRDDWTPARLLRAELLLAQDRPEVALAQYRRLFEAGERGPRLLNMAAVLAINTEAYALAEVVLEAMREGQPGLVVQSRVLEGDMLRKRGEYAQSLAVLNEGLENHPRSTDLRYARALTRLMLEQIDQAVSELEALVDEQPDEPRLLNALGYTLIDRTDRLDAGAELIERAYALAPDNPAIIDSMGWAAFLQGHPEEALEYLRTAHERALSDPEIAAHLGEVLWVLGRRDQARSVWEAALESQPDHPVLRETQERLDP</sequence>
<dbReference type="SMART" id="SM00028">
    <property type="entry name" value="TPR"/>
    <property type="match status" value="6"/>
</dbReference>
<dbReference type="Proteomes" id="UP000017881">
    <property type="component" value="Chromosome"/>
</dbReference>
<dbReference type="KEGG" id="ssal:SPISAL_07065"/>
<dbReference type="RefSeq" id="WP_016353814.1">
    <property type="nucleotide sequence ID" value="NC_021291.1"/>
</dbReference>
<dbReference type="InterPro" id="IPR011990">
    <property type="entry name" value="TPR-like_helical_dom_sf"/>
</dbReference>
<dbReference type="SUPFAM" id="SSF48452">
    <property type="entry name" value="TPR-like"/>
    <property type="match status" value="2"/>
</dbReference>
<dbReference type="PANTHER" id="PTHR12558:SF33">
    <property type="entry name" value="BLL7664 PROTEIN"/>
    <property type="match status" value="1"/>
</dbReference>
<dbReference type="AlphaFoldDB" id="R4VM15"/>
<dbReference type="eggNOG" id="COG0457">
    <property type="taxonomic scope" value="Bacteria"/>
</dbReference>
<keyword evidence="3" id="KW-1185">Reference proteome</keyword>
<dbReference type="PANTHER" id="PTHR12558">
    <property type="entry name" value="CELL DIVISION CYCLE 16,23,27"/>
    <property type="match status" value="1"/>
</dbReference>
<proteinExistence type="predicted"/>